<evidence type="ECO:0000259" key="1">
    <source>
        <dbReference type="PROSITE" id="PS50880"/>
    </source>
</evidence>
<proteinExistence type="predicted"/>
<organism evidence="2 3">
    <name type="scientific">Hydrogenoanaerobacterium saccharovorans</name>
    <dbReference type="NCBI Taxonomy" id="474960"/>
    <lineage>
        <taxon>Bacteria</taxon>
        <taxon>Bacillati</taxon>
        <taxon>Bacillota</taxon>
        <taxon>Clostridia</taxon>
        <taxon>Eubacteriales</taxon>
        <taxon>Oscillospiraceae</taxon>
        <taxon>Hydrogenoanaerobacterium</taxon>
    </lineage>
</organism>
<dbReference type="Pfam" id="PF13331">
    <property type="entry name" value="DUF4093"/>
    <property type="match status" value="1"/>
</dbReference>
<reference evidence="2 3" key="1">
    <citation type="journal article" date="2021" name="Sci. Rep.">
        <title>The distribution of antibiotic resistance genes in chicken gut microbiota commensals.</title>
        <authorList>
            <person name="Juricova H."/>
            <person name="Matiasovicova J."/>
            <person name="Kubasova T."/>
            <person name="Cejkova D."/>
            <person name="Rychlik I."/>
        </authorList>
    </citation>
    <scope>NUCLEOTIDE SEQUENCE [LARGE SCALE GENOMIC DNA]</scope>
    <source>
        <strain evidence="2 3">An564</strain>
    </source>
</reference>
<dbReference type="InterPro" id="IPR006171">
    <property type="entry name" value="TOPRIM_dom"/>
</dbReference>
<dbReference type="Pfam" id="PF01751">
    <property type="entry name" value="Toprim"/>
    <property type="match status" value="1"/>
</dbReference>
<dbReference type="InterPro" id="IPR025156">
    <property type="entry name" value="RNase_M5_C"/>
</dbReference>
<dbReference type="RefSeq" id="WP_191392511.1">
    <property type="nucleotide sequence ID" value="NZ_JACSNR010000007.1"/>
</dbReference>
<dbReference type="Proteomes" id="UP000724149">
    <property type="component" value="Unassembled WGS sequence"/>
</dbReference>
<sequence length="205" mass="22645">MIHLRQAVVVEGRYDKAKLASILDAVIIETGGFRIFKDKEKLAMLREIARRQGLVILTDSDTAGFRIRRYLGGSIPKEQIINAYIPDIFGKEKRKDKPSAEGKLGVEGVPAEVIRQALEQAGVFAEPAEEQTRRITKTDLMEQGFSGGANSSRLRERLKKKLGLPEHLGTNALVGVLGCILSYEEFLKLAAEIRAEDESAADPAR</sequence>
<evidence type="ECO:0000313" key="3">
    <source>
        <dbReference type="Proteomes" id="UP000724149"/>
    </source>
</evidence>
<name>A0ABS2GM96_9FIRM</name>
<dbReference type="EMBL" id="JACSNR010000007">
    <property type="protein sequence ID" value="MBM6923610.1"/>
    <property type="molecule type" value="Genomic_DNA"/>
</dbReference>
<dbReference type="PANTHER" id="PTHR39156:SF2">
    <property type="entry name" value="DNA PRIMASE (BACTERIAL TYPE) AND SMALL PRIMASE-LIKE PROTEINS"/>
    <property type="match status" value="1"/>
</dbReference>
<gene>
    <name evidence="2" type="ORF">H9X81_07910</name>
</gene>
<dbReference type="PROSITE" id="PS50880">
    <property type="entry name" value="TOPRIM"/>
    <property type="match status" value="1"/>
</dbReference>
<dbReference type="SMART" id="SM00493">
    <property type="entry name" value="TOPRIM"/>
    <property type="match status" value="1"/>
</dbReference>
<accession>A0ABS2GM96</accession>
<feature type="domain" description="Toprim" evidence="1">
    <location>
        <begin position="5"/>
        <end position="86"/>
    </location>
</feature>
<dbReference type="SUPFAM" id="SSF110455">
    <property type="entry name" value="Toprim domain"/>
    <property type="match status" value="1"/>
</dbReference>
<keyword evidence="3" id="KW-1185">Reference proteome</keyword>
<dbReference type="Gene3D" id="3.40.1360.10">
    <property type="match status" value="1"/>
</dbReference>
<protein>
    <submittedName>
        <fullName evidence="2">DUF4093 domain-containing protein</fullName>
    </submittedName>
</protein>
<dbReference type="PANTHER" id="PTHR39156">
    <property type="entry name" value="RIBONUCLEASE M5"/>
    <property type="match status" value="1"/>
</dbReference>
<evidence type="ECO:0000313" key="2">
    <source>
        <dbReference type="EMBL" id="MBM6923610.1"/>
    </source>
</evidence>
<comment type="caution">
    <text evidence="2">The sequence shown here is derived from an EMBL/GenBank/DDBJ whole genome shotgun (WGS) entry which is preliminary data.</text>
</comment>